<organism evidence="4 5">
    <name type="scientific">Cyclotella atomus</name>
    <dbReference type="NCBI Taxonomy" id="382360"/>
    <lineage>
        <taxon>Eukaryota</taxon>
        <taxon>Sar</taxon>
        <taxon>Stramenopiles</taxon>
        <taxon>Ochrophyta</taxon>
        <taxon>Bacillariophyta</taxon>
        <taxon>Coscinodiscophyceae</taxon>
        <taxon>Thalassiosirophycidae</taxon>
        <taxon>Stephanodiscales</taxon>
        <taxon>Stephanodiscaceae</taxon>
        <taxon>Cyclotella</taxon>
    </lineage>
</organism>
<feature type="domain" description="PPIase cyclophilin-type" evidence="3">
    <location>
        <begin position="340"/>
        <end position="503"/>
    </location>
</feature>
<gene>
    <name evidence="4" type="ORF">ACHAWO_012228</name>
</gene>
<feature type="compositionally biased region" description="Low complexity" evidence="1">
    <location>
        <begin position="20"/>
        <end position="32"/>
    </location>
</feature>
<dbReference type="Pfam" id="PF00160">
    <property type="entry name" value="Pro_isomerase"/>
    <property type="match status" value="1"/>
</dbReference>
<evidence type="ECO:0000256" key="1">
    <source>
        <dbReference type="SAM" id="MobiDB-lite"/>
    </source>
</evidence>
<protein>
    <recommendedName>
        <fullName evidence="3">PPIase cyclophilin-type domain-containing protein</fullName>
    </recommendedName>
</protein>
<evidence type="ECO:0000313" key="5">
    <source>
        <dbReference type="Proteomes" id="UP001530400"/>
    </source>
</evidence>
<feature type="transmembrane region" description="Helical" evidence="2">
    <location>
        <begin position="93"/>
        <end position="112"/>
    </location>
</feature>
<reference evidence="4 5" key="1">
    <citation type="submission" date="2024-10" db="EMBL/GenBank/DDBJ databases">
        <title>Updated reference genomes for cyclostephanoid diatoms.</title>
        <authorList>
            <person name="Roberts W.R."/>
            <person name="Alverson A.J."/>
        </authorList>
    </citation>
    <scope>NUCLEOTIDE SEQUENCE [LARGE SCALE GENOMIC DNA]</scope>
    <source>
        <strain evidence="4 5">AJA010-31</strain>
    </source>
</reference>
<accession>A0ABD3MTP1</accession>
<feature type="region of interest" description="Disordered" evidence="1">
    <location>
        <begin position="1"/>
        <end position="70"/>
    </location>
</feature>
<dbReference type="InterPro" id="IPR029000">
    <property type="entry name" value="Cyclophilin-like_dom_sf"/>
</dbReference>
<comment type="caution">
    <text evidence="4">The sequence shown here is derived from an EMBL/GenBank/DDBJ whole genome shotgun (WGS) entry which is preliminary data.</text>
</comment>
<dbReference type="Proteomes" id="UP001530400">
    <property type="component" value="Unassembled WGS sequence"/>
</dbReference>
<evidence type="ECO:0000259" key="3">
    <source>
        <dbReference type="Pfam" id="PF00160"/>
    </source>
</evidence>
<keyword evidence="2" id="KW-0472">Membrane</keyword>
<keyword evidence="2" id="KW-0812">Transmembrane</keyword>
<sequence length="574" mass="64571">MLRSRGTRQRPSEPTDERSGSGYNYGGYPSSNHMGTSSTAVGGGSDEYGYSSQQYGQTPHGGYSGGSSGLHYVKSPRGASNPFKQKSSSSSSICGGMVWYCFLTIIFIGLSIDTFAQYRSYTKSLNQLKLVSSHLDQIIDDPATEEIDTEITNEEFESDPQAELRLLQTKLHTLSESQSHLQSSLAHYNSKSIPSIKSQLESVKHRIESVQKEQEVRDLELNSLREGYIATTKEIEELKVKFGNEHKTPEGNFILGNDSNGKKIEIGDHVQTVEELELYVQEREEVLWRKIDALVGRLKGQSRLEVVEWFGKGPHRVEFEIEYPQHVEDVDISQWPRVRGVFLIELAPLDIMPVAVHMFLQQVHHKLWNGCEFVINAMHILQAGPHKYVGSQYIPNEPELLGRFTAAKLDKMPFQEYDARYPHEIYTLGMSGRPGGPDFYINKVNNTVNHGPGGQKIHDLHEEADPCFGKLIGGIELLGEIGKIPIDYVSGNTLQQQVVIVDARIVTEAHNPYQEPNHVHLDDDYHKDHLADGNVEQVEEHHDEPMVEQHHEEPQPMAETERQHVQAGPGPTPV</sequence>
<name>A0ABD3MTP1_9STRA</name>
<proteinExistence type="predicted"/>
<dbReference type="SUPFAM" id="SSF50891">
    <property type="entry name" value="Cyclophilin-like"/>
    <property type="match status" value="1"/>
</dbReference>
<feature type="compositionally biased region" description="Basic and acidic residues" evidence="1">
    <location>
        <begin position="10"/>
        <end position="19"/>
    </location>
</feature>
<dbReference type="InterPro" id="IPR002130">
    <property type="entry name" value="Cyclophilin-type_PPIase_dom"/>
</dbReference>
<evidence type="ECO:0000256" key="2">
    <source>
        <dbReference type="SAM" id="Phobius"/>
    </source>
</evidence>
<dbReference type="EMBL" id="JALLPJ020001388">
    <property type="protein sequence ID" value="KAL3766226.1"/>
    <property type="molecule type" value="Genomic_DNA"/>
</dbReference>
<feature type="region of interest" description="Disordered" evidence="1">
    <location>
        <begin position="537"/>
        <end position="574"/>
    </location>
</feature>
<evidence type="ECO:0000313" key="4">
    <source>
        <dbReference type="EMBL" id="KAL3766226.1"/>
    </source>
</evidence>
<feature type="compositionally biased region" description="Basic and acidic residues" evidence="1">
    <location>
        <begin position="538"/>
        <end position="564"/>
    </location>
</feature>
<keyword evidence="2" id="KW-1133">Transmembrane helix</keyword>
<dbReference type="AlphaFoldDB" id="A0ABD3MTP1"/>
<keyword evidence="5" id="KW-1185">Reference proteome</keyword>
<dbReference type="Gene3D" id="2.40.100.10">
    <property type="entry name" value="Cyclophilin-like"/>
    <property type="match status" value="1"/>
</dbReference>